<gene>
    <name evidence="3" type="ORF">DFH08DRAFT_987991</name>
</gene>
<feature type="compositionally biased region" description="Basic and acidic residues" evidence="1">
    <location>
        <begin position="138"/>
        <end position="149"/>
    </location>
</feature>
<dbReference type="AlphaFoldDB" id="A0AAD7AAJ7"/>
<name>A0AAD7AAJ7_9AGAR</name>
<dbReference type="Pfam" id="PF09820">
    <property type="entry name" value="AAA-ATPase_like"/>
    <property type="match status" value="1"/>
</dbReference>
<dbReference type="Proteomes" id="UP001218218">
    <property type="component" value="Unassembled WGS sequence"/>
</dbReference>
<evidence type="ECO:0000313" key="3">
    <source>
        <dbReference type="EMBL" id="KAJ7353521.1"/>
    </source>
</evidence>
<feature type="region of interest" description="Disordered" evidence="1">
    <location>
        <begin position="113"/>
        <end position="163"/>
    </location>
</feature>
<organism evidence="3 4">
    <name type="scientific">Mycena albidolilacea</name>
    <dbReference type="NCBI Taxonomy" id="1033008"/>
    <lineage>
        <taxon>Eukaryota</taxon>
        <taxon>Fungi</taxon>
        <taxon>Dikarya</taxon>
        <taxon>Basidiomycota</taxon>
        <taxon>Agaricomycotina</taxon>
        <taxon>Agaricomycetes</taxon>
        <taxon>Agaricomycetidae</taxon>
        <taxon>Agaricales</taxon>
        <taxon>Marasmiineae</taxon>
        <taxon>Mycenaceae</taxon>
        <taxon>Mycena</taxon>
    </lineage>
</organism>
<evidence type="ECO:0000313" key="4">
    <source>
        <dbReference type="Proteomes" id="UP001218218"/>
    </source>
</evidence>
<dbReference type="InterPro" id="IPR018631">
    <property type="entry name" value="AAA-ATPase-like_dom"/>
</dbReference>
<evidence type="ECO:0000259" key="2">
    <source>
        <dbReference type="Pfam" id="PF09820"/>
    </source>
</evidence>
<accession>A0AAD7AAJ7</accession>
<dbReference type="EMBL" id="JARIHO010000011">
    <property type="protein sequence ID" value="KAJ7353521.1"/>
    <property type="molecule type" value="Genomic_DNA"/>
</dbReference>
<comment type="caution">
    <text evidence="3">The sequence shown here is derived from an EMBL/GenBank/DDBJ whole genome shotgun (WGS) entry which is preliminary data.</text>
</comment>
<feature type="domain" description="AAA-ATPase-like" evidence="2">
    <location>
        <begin position="176"/>
        <end position="283"/>
    </location>
</feature>
<sequence>MDSGFPLSCALADHDDIFETTSISYISHGFNLARSIQELHDARCRCGTLIGSVYTVEPDFSAKHGLSFKKEELRGESFSEIGAWDFVRDHFPRRPPTGIVSIVCYTGKDLPNPDRFLRPEGSPNSKRALDDEQSSSSDDSKKDTKRQKADSLSPISCDSESDSVASLPRLPNAYYNYRHMRRDPGYAWIDKSQTILRLPDRFRLLLLRPPRFGKTAFQTALDYYYDISGAQDFSQDFPTLSEFAANPDSLPRHNQHLCLSFPLSMLATECDWETFVSDADKFIELHEDDLLDGAELVRQSNRTLFISVDDYDKPSREYFFSCKDSDSPSLHDIETYIDSFFWGPLQKGDDVIEKLFVTGTFLLESPAFENLRLLDLKAAGELQYSCGFQEVEALKFAESFLGETPCIAELCQSCGEYRFSPPKADSERIEPVLHPQCFLTRVAELSHQEPLSGDDKSYDLLSTVLRQTPEKSDVPSALTVDGLINLVATGAIEMDGPLHAPLHSDGITLRWSVLYYLGAVTHDRQSPTTLRLTNSVVLSLIHSRIDSVLAVRHRLKDRLPHAISAGEADNDPKPLADLLTDVLRDQTGRTLGQQHEPDLFDGVSRVRVRDSANEWELRTLSLRGLWRAANPNDDAPSVEALRTLREEVMIEEEDALLARLHRPPSPSLGTAETVPVRSFLDAGTGMAFAAVGGGRILTRRRS</sequence>
<dbReference type="PANTHER" id="PTHR34825:SF1">
    <property type="entry name" value="AAA-ATPASE-LIKE DOMAIN-CONTAINING PROTEIN"/>
    <property type="match status" value="1"/>
</dbReference>
<evidence type="ECO:0000256" key="1">
    <source>
        <dbReference type="SAM" id="MobiDB-lite"/>
    </source>
</evidence>
<protein>
    <recommendedName>
        <fullName evidence="2">AAA-ATPase-like domain-containing protein</fullName>
    </recommendedName>
</protein>
<dbReference type="PANTHER" id="PTHR34825">
    <property type="entry name" value="CONSERVED PROTEIN, WITH A WEAK D-GALACTARATE DEHYDRATASE/ALTRONATE HYDROLASE DOMAIN"/>
    <property type="match status" value="1"/>
</dbReference>
<keyword evidence="4" id="KW-1185">Reference proteome</keyword>
<proteinExistence type="predicted"/>
<reference evidence="3" key="1">
    <citation type="submission" date="2023-03" db="EMBL/GenBank/DDBJ databases">
        <title>Massive genome expansion in bonnet fungi (Mycena s.s.) driven by repeated elements and novel gene families across ecological guilds.</title>
        <authorList>
            <consortium name="Lawrence Berkeley National Laboratory"/>
            <person name="Harder C.B."/>
            <person name="Miyauchi S."/>
            <person name="Viragh M."/>
            <person name="Kuo A."/>
            <person name="Thoen E."/>
            <person name="Andreopoulos B."/>
            <person name="Lu D."/>
            <person name="Skrede I."/>
            <person name="Drula E."/>
            <person name="Henrissat B."/>
            <person name="Morin E."/>
            <person name="Kohler A."/>
            <person name="Barry K."/>
            <person name="LaButti K."/>
            <person name="Morin E."/>
            <person name="Salamov A."/>
            <person name="Lipzen A."/>
            <person name="Mereny Z."/>
            <person name="Hegedus B."/>
            <person name="Baldrian P."/>
            <person name="Stursova M."/>
            <person name="Weitz H."/>
            <person name="Taylor A."/>
            <person name="Grigoriev I.V."/>
            <person name="Nagy L.G."/>
            <person name="Martin F."/>
            <person name="Kauserud H."/>
        </authorList>
    </citation>
    <scope>NUCLEOTIDE SEQUENCE</scope>
    <source>
        <strain evidence="3">CBHHK002</strain>
    </source>
</reference>
<feature type="compositionally biased region" description="Polar residues" evidence="1">
    <location>
        <begin position="153"/>
        <end position="163"/>
    </location>
</feature>